<dbReference type="Gene3D" id="1.10.8.60">
    <property type="match status" value="1"/>
</dbReference>
<feature type="domain" description="Clp ATPase C-terminal" evidence="6">
    <location>
        <begin position="329"/>
        <end position="423"/>
    </location>
</feature>
<keyword evidence="8" id="KW-1185">Reference proteome</keyword>
<evidence type="ECO:0000256" key="2">
    <source>
        <dbReference type="ARBA" id="ARBA00022840"/>
    </source>
</evidence>
<dbReference type="InterPro" id="IPR003959">
    <property type="entry name" value="ATPase_AAA_core"/>
</dbReference>
<proteinExistence type="predicted"/>
<name>A0A8J3DI34_9BACT</name>
<dbReference type="SMART" id="SM00382">
    <property type="entry name" value="AAA"/>
    <property type="match status" value="1"/>
</dbReference>
<dbReference type="SUPFAM" id="SSF52540">
    <property type="entry name" value="P-loop containing nucleoside triphosphate hydrolases"/>
    <property type="match status" value="1"/>
</dbReference>
<dbReference type="RefSeq" id="WP_189516529.1">
    <property type="nucleotide sequence ID" value="NZ_BMXG01000022.1"/>
</dbReference>
<dbReference type="PANTHER" id="PTHR48102">
    <property type="entry name" value="ATP-DEPENDENT CLP PROTEASE ATP-BINDING SUBUNIT CLPX-LIKE, MITOCHONDRIAL-RELATED"/>
    <property type="match status" value="1"/>
</dbReference>
<dbReference type="EMBL" id="BMXG01000022">
    <property type="protein sequence ID" value="GHC09876.1"/>
    <property type="molecule type" value="Genomic_DNA"/>
</dbReference>
<evidence type="ECO:0000256" key="1">
    <source>
        <dbReference type="ARBA" id="ARBA00022741"/>
    </source>
</evidence>
<evidence type="ECO:0000313" key="7">
    <source>
        <dbReference type="EMBL" id="GHC09876.1"/>
    </source>
</evidence>
<dbReference type="InterPro" id="IPR027417">
    <property type="entry name" value="P-loop_NTPase"/>
</dbReference>
<dbReference type="SMART" id="SM01086">
    <property type="entry name" value="ClpB_D2-small"/>
    <property type="match status" value="1"/>
</dbReference>
<sequence length="560" mass="62702">MSDKDDGNILEEIQKRLQGMMPPGSKVVGVHPMQGADKINAPDEEETDRAQDDAETLRRIRDFNLKPKDIRDHLNRYVIKQFDAKKVLSVAICDHYNHVRQCLENERLLEQDYAKQNILLLGPTGVGKTYLMRNIARYIGVPFVKADATKFSETGYVGSDVEDLVRDLVKAANGNVELAQYGIIYIDEIDKIASSGNSMGGKDVSGRGVQINLLKLMEDTEVNLFSPNDIMGQMQAMMTGGRGGKKPNRQSINTRHILFIVSGAFDQLAEKIQKRVEHTAIGFNASPSDAAGDDPFRFLQQAATRDFIDYGFEPEFIGRIPVRVGCESLKPDDLAAILTSSEGSLLKQYRRDFQGYEIDFKITPEAIVEIATQAFEERTGARGLMTVLERIFRNFKFELPSTAIKSFEVTTEMIAQPDEALTKLIVDHKHLMREVWESELGAFSTAFESEYSFKLTFTDEAADVLIEAAAEEDRTLRTICDERFKDYPHGLAIVARNNGRTAFEISGPAAKNPDKELSQWVVESFREAEAQAKVRAETEAVQKPPPDGDDVIDVDTPRES</sequence>
<keyword evidence="2" id="KW-0067">ATP-binding</keyword>
<dbReference type="GO" id="GO:0005524">
    <property type="term" value="F:ATP binding"/>
    <property type="evidence" value="ECO:0007669"/>
    <property type="project" value="UniProtKB-KW"/>
</dbReference>
<dbReference type="GO" id="GO:0016887">
    <property type="term" value="F:ATP hydrolysis activity"/>
    <property type="evidence" value="ECO:0007669"/>
    <property type="project" value="InterPro"/>
</dbReference>
<evidence type="ECO:0000256" key="4">
    <source>
        <dbReference type="SAM" id="MobiDB-lite"/>
    </source>
</evidence>
<feature type="domain" description="AAA+ ATPase" evidence="5">
    <location>
        <begin position="114"/>
        <end position="282"/>
    </location>
</feature>
<dbReference type="GO" id="GO:0051603">
    <property type="term" value="P:proteolysis involved in protein catabolic process"/>
    <property type="evidence" value="ECO:0007669"/>
    <property type="project" value="TreeGrafter"/>
</dbReference>
<evidence type="ECO:0000313" key="8">
    <source>
        <dbReference type="Proteomes" id="UP000642829"/>
    </source>
</evidence>
<reference evidence="7" key="1">
    <citation type="journal article" date="2014" name="Int. J. Syst. Evol. Microbiol.">
        <title>Complete genome sequence of Corynebacterium casei LMG S-19264T (=DSM 44701T), isolated from a smear-ripened cheese.</title>
        <authorList>
            <consortium name="US DOE Joint Genome Institute (JGI-PGF)"/>
            <person name="Walter F."/>
            <person name="Albersmeier A."/>
            <person name="Kalinowski J."/>
            <person name="Ruckert C."/>
        </authorList>
    </citation>
    <scope>NUCLEOTIDE SEQUENCE</scope>
    <source>
        <strain evidence="7">KCTC 12870</strain>
    </source>
</reference>
<evidence type="ECO:0000259" key="5">
    <source>
        <dbReference type="SMART" id="SM00382"/>
    </source>
</evidence>
<evidence type="ECO:0008006" key="9">
    <source>
        <dbReference type="Google" id="ProtNLM"/>
    </source>
</evidence>
<accession>A0A8J3DI34</accession>
<feature type="region of interest" description="Disordered" evidence="4">
    <location>
        <begin position="533"/>
        <end position="560"/>
    </location>
</feature>
<comment type="caution">
    <text evidence="7">The sequence shown here is derived from an EMBL/GenBank/DDBJ whole genome shotgun (WGS) entry which is preliminary data.</text>
</comment>
<dbReference type="AlphaFoldDB" id="A0A8J3DI34"/>
<dbReference type="InterPro" id="IPR003593">
    <property type="entry name" value="AAA+_ATPase"/>
</dbReference>
<dbReference type="InterPro" id="IPR050052">
    <property type="entry name" value="ATP-dep_Clp_protease_ClpX"/>
</dbReference>
<reference evidence="7" key="2">
    <citation type="submission" date="2020-09" db="EMBL/GenBank/DDBJ databases">
        <authorList>
            <person name="Sun Q."/>
            <person name="Kim S."/>
        </authorList>
    </citation>
    <scope>NUCLEOTIDE SEQUENCE</scope>
    <source>
        <strain evidence="7">KCTC 12870</strain>
    </source>
</reference>
<dbReference type="InterPro" id="IPR019489">
    <property type="entry name" value="Clp_ATPase_C"/>
</dbReference>
<dbReference type="PANTHER" id="PTHR48102:SF7">
    <property type="entry name" value="ATP-DEPENDENT CLP PROTEASE ATP-BINDING SUBUNIT CLPX-LIKE, MITOCHONDRIAL"/>
    <property type="match status" value="1"/>
</dbReference>
<gene>
    <name evidence="7" type="ORF">GCM10007047_29020</name>
</gene>
<keyword evidence="1" id="KW-0547">Nucleotide-binding</keyword>
<protein>
    <recommendedName>
        <fullName evidence="9">ATP-dependent protease</fullName>
    </recommendedName>
</protein>
<organism evidence="7 8">
    <name type="scientific">Cerasicoccus arenae</name>
    <dbReference type="NCBI Taxonomy" id="424488"/>
    <lineage>
        <taxon>Bacteria</taxon>
        <taxon>Pseudomonadati</taxon>
        <taxon>Verrucomicrobiota</taxon>
        <taxon>Opitutia</taxon>
        <taxon>Puniceicoccales</taxon>
        <taxon>Cerasicoccaceae</taxon>
        <taxon>Cerasicoccus</taxon>
    </lineage>
</organism>
<dbReference type="Proteomes" id="UP000642829">
    <property type="component" value="Unassembled WGS sequence"/>
</dbReference>
<feature type="region of interest" description="Disordered" evidence="4">
    <location>
        <begin position="20"/>
        <end position="53"/>
    </location>
</feature>
<dbReference type="Pfam" id="PF07724">
    <property type="entry name" value="AAA_2"/>
    <property type="match status" value="1"/>
</dbReference>
<dbReference type="Gene3D" id="3.40.50.300">
    <property type="entry name" value="P-loop containing nucleotide triphosphate hydrolases"/>
    <property type="match status" value="1"/>
</dbReference>
<evidence type="ECO:0000256" key="3">
    <source>
        <dbReference type="ARBA" id="ARBA00023186"/>
    </source>
</evidence>
<evidence type="ECO:0000259" key="6">
    <source>
        <dbReference type="SMART" id="SM01086"/>
    </source>
</evidence>
<dbReference type="Pfam" id="PF10431">
    <property type="entry name" value="ClpB_D2-small"/>
    <property type="match status" value="1"/>
</dbReference>
<keyword evidence="3" id="KW-0143">Chaperone</keyword>